<dbReference type="OrthoDB" id="10257492at2759"/>
<proteinExistence type="predicted"/>
<dbReference type="AlphaFoldDB" id="A0A8X7Y6J6"/>
<gene>
    <name evidence="1" type="ORF">POTOM_051095</name>
</gene>
<evidence type="ECO:0000313" key="1">
    <source>
        <dbReference type="EMBL" id="KAG6744465.1"/>
    </source>
</evidence>
<name>A0A8X7Y6J6_POPTO</name>
<protein>
    <submittedName>
        <fullName evidence="1">Uncharacterized protein</fullName>
    </submittedName>
</protein>
<reference evidence="1" key="1">
    <citation type="journal article" date="2020" name="bioRxiv">
        <title>Hybrid origin of Populus tomentosa Carr. identified through genome sequencing and phylogenomic analysis.</title>
        <authorList>
            <person name="An X."/>
            <person name="Gao K."/>
            <person name="Chen Z."/>
            <person name="Li J."/>
            <person name="Yang X."/>
            <person name="Yang X."/>
            <person name="Zhou J."/>
            <person name="Guo T."/>
            <person name="Zhao T."/>
            <person name="Huang S."/>
            <person name="Miao D."/>
            <person name="Khan W.U."/>
            <person name="Rao P."/>
            <person name="Ye M."/>
            <person name="Lei B."/>
            <person name="Liao W."/>
            <person name="Wang J."/>
            <person name="Ji L."/>
            <person name="Li Y."/>
            <person name="Guo B."/>
            <person name="Mustafa N.S."/>
            <person name="Li S."/>
            <person name="Yun Q."/>
            <person name="Keller S.R."/>
            <person name="Mao J."/>
            <person name="Zhang R."/>
            <person name="Strauss S.H."/>
        </authorList>
    </citation>
    <scope>NUCLEOTIDE SEQUENCE</scope>
    <source>
        <strain evidence="1">GM15</strain>
        <tissue evidence="1">Leaf</tissue>
    </source>
</reference>
<dbReference type="EMBL" id="JAAWWB010000031">
    <property type="protein sequence ID" value="KAG6744465.1"/>
    <property type="molecule type" value="Genomic_DNA"/>
</dbReference>
<dbReference type="Proteomes" id="UP000886885">
    <property type="component" value="Chromosome 16A"/>
</dbReference>
<accession>A0A8X7Y6J6</accession>
<comment type="caution">
    <text evidence="1">The sequence shown here is derived from an EMBL/GenBank/DDBJ whole genome shotgun (WGS) entry which is preliminary data.</text>
</comment>
<keyword evidence="2" id="KW-1185">Reference proteome</keyword>
<evidence type="ECO:0000313" key="2">
    <source>
        <dbReference type="Proteomes" id="UP000886885"/>
    </source>
</evidence>
<organism evidence="1 2">
    <name type="scientific">Populus tomentosa</name>
    <name type="common">Chinese white poplar</name>
    <dbReference type="NCBI Taxonomy" id="118781"/>
    <lineage>
        <taxon>Eukaryota</taxon>
        <taxon>Viridiplantae</taxon>
        <taxon>Streptophyta</taxon>
        <taxon>Embryophyta</taxon>
        <taxon>Tracheophyta</taxon>
        <taxon>Spermatophyta</taxon>
        <taxon>Magnoliopsida</taxon>
        <taxon>eudicotyledons</taxon>
        <taxon>Gunneridae</taxon>
        <taxon>Pentapetalae</taxon>
        <taxon>rosids</taxon>
        <taxon>fabids</taxon>
        <taxon>Malpighiales</taxon>
        <taxon>Salicaceae</taxon>
        <taxon>Saliceae</taxon>
        <taxon>Populus</taxon>
    </lineage>
</organism>
<sequence>MADLKSTFLNVYSVLKKELLQDPAFEWSPDSREWVERVLIPFLPLVESFNLCVFPLYRGNLALLVCELGVEILSREFAEMVDYIVPGGRS</sequence>